<keyword evidence="5" id="KW-1185">Reference proteome</keyword>
<dbReference type="SUPFAM" id="SSF53474">
    <property type="entry name" value="alpha/beta-Hydrolases"/>
    <property type="match status" value="1"/>
</dbReference>
<evidence type="ECO:0000313" key="4">
    <source>
        <dbReference type="EMBL" id="KZP00524.1"/>
    </source>
</evidence>
<dbReference type="PANTHER" id="PTHR32268:SF15">
    <property type="entry name" value="HOMOSERINE ACETYLTRANSFERASE FAMILY PROTEIN (AFU_ORTHOLOGUE AFUA_1G15350)"/>
    <property type="match status" value="1"/>
</dbReference>
<keyword evidence="4" id="KW-0808">Transferase</keyword>
<accession>A0A167R3G9</accession>
<dbReference type="STRING" id="1330018.A0A167R3G9"/>
<feature type="active site" evidence="2">
    <location>
        <position position="282"/>
    </location>
</feature>
<feature type="active site" description="Nucleophile" evidence="2">
    <location>
        <position position="126"/>
    </location>
</feature>
<gene>
    <name evidence="4" type="ORF">CALVIDRAFT_533526</name>
</gene>
<dbReference type="InterPro" id="IPR000073">
    <property type="entry name" value="AB_hydrolase_1"/>
</dbReference>
<dbReference type="GO" id="GO:0016747">
    <property type="term" value="F:acyltransferase activity, transferring groups other than amino-acyl groups"/>
    <property type="evidence" value="ECO:0007669"/>
    <property type="project" value="InterPro"/>
</dbReference>
<dbReference type="InterPro" id="IPR029058">
    <property type="entry name" value="AB_hydrolase_fold"/>
</dbReference>
<name>A0A167R3G9_CALVF</name>
<dbReference type="InterPro" id="IPR008220">
    <property type="entry name" value="HAT_MetX-like"/>
</dbReference>
<feature type="domain" description="AB hydrolase-1" evidence="3">
    <location>
        <begin position="61"/>
        <end position="159"/>
    </location>
</feature>
<sequence length="344" mass="37994">MAPKVERFPLGEFTLLGGQKTTDWFLEYRALGNSQSPAVLKPTCFGGSILSNDIPVGEEHTLTPTKYFIILVGMLGGGESSSPSNTKAPYDGPRFPPIMLADQVAAQKKLVESFGIQKLWAVTGYSMGAMQSYQWAVQFPSFVQHIIPTSGSARCSPHNHVFLEGPKNALLADGRFKNGEYTKNDIPDLGLKGFARAYSGWGFSSTWYREHRYKELGFKDLEDYLVKYWDEGIGAMDPNDLLSLVKTWQTGDVSNIPPYHGDFKAAMQAIEARALIMPSTTDQYFEAIAGEYEVLLMKPGVGKYNPIISIWGHQAGASSNPIDTKFYDDSVAELFAETEAKLKA</sequence>
<evidence type="ECO:0000259" key="3">
    <source>
        <dbReference type="Pfam" id="PF00561"/>
    </source>
</evidence>
<dbReference type="AlphaFoldDB" id="A0A167R3G9"/>
<dbReference type="PIRSF" id="PIRSF000443">
    <property type="entry name" value="Homoser_Ac_trans"/>
    <property type="match status" value="1"/>
</dbReference>
<comment type="similarity">
    <text evidence="1">Belongs to the AB hydrolase superfamily. MetX family.</text>
</comment>
<proteinExistence type="inferred from homology"/>
<dbReference type="PANTHER" id="PTHR32268">
    <property type="entry name" value="HOMOSERINE O-ACETYLTRANSFERASE"/>
    <property type="match status" value="1"/>
</dbReference>
<reference evidence="4 5" key="1">
    <citation type="journal article" date="2016" name="Mol. Biol. Evol.">
        <title>Comparative Genomics of Early-Diverging Mushroom-Forming Fungi Provides Insights into the Origins of Lignocellulose Decay Capabilities.</title>
        <authorList>
            <person name="Nagy L.G."/>
            <person name="Riley R."/>
            <person name="Tritt A."/>
            <person name="Adam C."/>
            <person name="Daum C."/>
            <person name="Floudas D."/>
            <person name="Sun H."/>
            <person name="Yadav J.S."/>
            <person name="Pangilinan J."/>
            <person name="Larsson K.H."/>
            <person name="Matsuura K."/>
            <person name="Barry K."/>
            <person name="Labutti K."/>
            <person name="Kuo R."/>
            <person name="Ohm R.A."/>
            <person name="Bhattacharya S.S."/>
            <person name="Shirouzu T."/>
            <person name="Yoshinaga Y."/>
            <person name="Martin F.M."/>
            <person name="Grigoriev I.V."/>
            <person name="Hibbett D.S."/>
        </authorList>
    </citation>
    <scope>NUCLEOTIDE SEQUENCE [LARGE SCALE GENOMIC DNA]</scope>
    <source>
        <strain evidence="4 5">TUFC12733</strain>
    </source>
</reference>
<evidence type="ECO:0000256" key="2">
    <source>
        <dbReference type="PIRSR" id="PIRSR000443-1"/>
    </source>
</evidence>
<dbReference type="NCBIfam" id="NF005757">
    <property type="entry name" value="PRK07581.1"/>
    <property type="match status" value="1"/>
</dbReference>
<organism evidence="4 5">
    <name type="scientific">Calocera viscosa (strain TUFC12733)</name>
    <dbReference type="NCBI Taxonomy" id="1330018"/>
    <lineage>
        <taxon>Eukaryota</taxon>
        <taxon>Fungi</taxon>
        <taxon>Dikarya</taxon>
        <taxon>Basidiomycota</taxon>
        <taxon>Agaricomycotina</taxon>
        <taxon>Dacrymycetes</taxon>
        <taxon>Dacrymycetales</taxon>
        <taxon>Dacrymycetaceae</taxon>
        <taxon>Calocera</taxon>
    </lineage>
</organism>
<protein>
    <submittedName>
        <fullName evidence="4">Homoserine acetyltransferase</fullName>
    </submittedName>
</protein>
<dbReference type="Gene3D" id="3.40.50.1820">
    <property type="entry name" value="alpha/beta hydrolase"/>
    <property type="match status" value="1"/>
</dbReference>
<dbReference type="Pfam" id="PF00561">
    <property type="entry name" value="Abhydrolase_1"/>
    <property type="match status" value="1"/>
</dbReference>
<dbReference type="EMBL" id="KV417269">
    <property type="protein sequence ID" value="KZP00524.1"/>
    <property type="molecule type" value="Genomic_DNA"/>
</dbReference>
<evidence type="ECO:0000256" key="1">
    <source>
        <dbReference type="ARBA" id="ARBA00006886"/>
    </source>
</evidence>
<feature type="active site" evidence="2">
    <location>
        <position position="313"/>
    </location>
</feature>
<dbReference type="Proteomes" id="UP000076738">
    <property type="component" value="Unassembled WGS sequence"/>
</dbReference>
<evidence type="ECO:0000313" key="5">
    <source>
        <dbReference type="Proteomes" id="UP000076738"/>
    </source>
</evidence>
<dbReference type="OrthoDB" id="9972683at2759"/>